<reference evidence="5" key="1">
    <citation type="journal article" date="2016" name="Ticks Tick Borne Dis.">
        <title>De novo assembly and annotation of the salivary gland transcriptome of Rhipicephalus appendiculatus male and female ticks during blood feeding.</title>
        <authorList>
            <person name="de Castro M.H."/>
            <person name="de Klerk D."/>
            <person name="Pienaar R."/>
            <person name="Latif A.A."/>
            <person name="Rees D.J."/>
            <person name="Mans B.J."/>
        </authorList>
    </citation>
    <scope>NUCLEOTIDE SEQUENCE</scope>
    <source>
        <tissue evidence="5">Salivary glands</tissue>
    </source>
</reference>
<dbReference type="InterPro" id="IPR029277">
    <property type="entry name" value="SVWC_dom"/>
</dbReference>
<accession>A0A131YH06</accession>
<comment type="subcellular location">
    <subcellularLocation>
        <location evidence="1">Secreted</location>
    </subcellularLocation>
</comment>
<organism evidence="5">
    <name type="scientific">Rhipicephalus appendiculatus</name>
    <name type="common">Brown ear tick</name>
    <dbReference type="NCBI Taxonomy" id="34631"/>
    <lineage>
        <taxon>Eukaryota</taxon>
        <taxon>Metazoa</taxon>
        <taxon>Ecdysozoa</taxon>
        <taxon>Arthropoda</taxon>
        <taxon>Chelicerata</taxon>
        <taxon>Arachnida</taxon>
        <taxon>Acari</taxon>
        <taxon>Parasitiformes</taxon>
        <taxon>Ixodida</taxon>
        <taxon>Ixodoidea</taxon>
        <taxon>Ixodidae</taxon>
        <taxon>Rhipicephalinae</taxon>
        <taxon>Rhipicephalus</taxon>
        <taxon>Rhipicephalus</taxon>
    </lineage>
</organism>
<dbReference type="EMBL" id="GEDV01010729">
    <property type="protein sequence ID" value="JAP77828.1"/>
    <property type="molecule type" value="Transcribed_RNA"/>
</dbReference>
<dbReference type="Pfam" id="PF15430">
    <property type="entry name" value="SVWC"/>
    <property type="match status" value="1"/>
</dbReference>
<proteinExistence type="predicted"/>
<name>A0A131YH06_RHIAP</name>
<keyword evidence="3" id="KW-0732">Signal</keyword>
<evidence type="ECO:0000259" key="4">
    <source>
        <dbReference type="SMART" id="SM01318"/>
    </source>
</evidence>
<feature type="signal peptide" evidence="3">
    <location>
        <begin position="1"/>
        <end position="24"/>
    </location>
</feature>
<dbReference type="AlphaFoldDB" id="A0A131YH06"/>
<evidence type="ECO:0000256" key="1">
    <source>
        <dbReference type="ARBA" id="ARBA00004613"/>
    </source>
</evidence>
<sequence>MRLQAFLLVSAAVVFSAEWRAVESYVSTGEVPVKDGKCQYNDTEITPGEPLRVEYPCEMWTCGVGDGVTGNLDIAGCGVVRAGPGCRTVRGTGVYPDCCQRSLCTN</sequence>
<keyword evidence="2" id="KW-0964">Secreted</keyword>
<protein>
    <submittedName>
        <fullName evidence="5">8.9 kDa family member</fullName>
    </submittedName>
</protein>
<evidence type="ECO:0000256" key="2">
    <source>
        <dbReference type="ARBA" id="ARBA00022525"/>
    </source>
</evidence>
<feature type="chain" id="PRO_5007285121" evidence="3">
    <location>
        <begin position="25"/>
        <end position="106"/>
    </location>
</feature>
<feature type="domain" description="Single" evidence="4">
    <location>
        <begin position="38"/>
        <end position="104"/>
    </location>
</feature>
<dbReference type="GO" id="GO:0005576">
    <property type="term" value="C:extracellular region"/>
    <property type="evidence" value="ECO:0007669"/>
    <property type="project" value="UniProtKB-SubCell"/>
</dbReference>
<evidence type="ECO:0000313" key="5">
    <source>
        <dbReference type="EMBL" id="JAP77828.1"/>
    </source>
</evidence>
<dbReference type="SMART" id="SM01318">
    <property type="entry name" value="SVWC"/>
    <property type="match status" value="1"/>
</dbReference>
<evidence type="ECO:0000256" key="3">
    <source>
        <dbReference type="SAM" id="SignalP"/>
    </source>
</evidence>